<comment type="similarity">
    <text evidence="3 9">Belongs to the alkaline phosphatase family.</text>
</comment>
<dbReference type="EC" id="3.1.3.1" evidence="4 10"/>
<dbReference type="SMART" id="SM00098">
    <property type="entry name" value="alkPPc"/>
    <property type="match status" value="1"/>
</dbReference>
<keyword evidence="5" id="KW-0479">Metal-binding</keyword>
<comment type="caution">
    <text evidence="12">The sequence shown here is derived from an EMBL/GenBank/DDBJ whole genome shotgun (WGS) entry which is preliminary data.</text>
</comment>
<evidence type="ECO:0000256" key="2">
    <source>
        <dbReference type="ARBA" id="ARBA00001947"/>
    </source>
</evidence>
<evidence type="ECO:0000313" key="12">
    <source>
        <dbReference type="EMBL" id="CAL8069781.1"/>
    </source>
</evidence>
<comment type="cofactor">
    <cofactor evidence="2">
        <name>Zn(2+)</name>
        <dbReference type="ChEBI" id="CHEBI:29105"/>
    </cofactor>
</comment>
<dbReference type="InterPro" id="IPR018299">
    <property type="entry name" value="Alkaline_phosphatase_AS"/>
</dbReference>
<dbReference type="InterPro" id="IPR001952">
    <property type="entry name" value="Alkaline_phosphatase"/>
</dbReference>
<dbReference type="Gene3D" id="3.40.720.10">
    <property type="entry name" value="Alkaline Phosphatase, subunit A"/>
    <property type="match status" value="1"/>
</dbReference>
<proteinExistence type="inferred from homology"/>
<evidence type="ECO:0000256" key="10">
    <source>
        <dbReference type="RuleBase" id="RU003947"/>
    </source>
</evidence>
<evidence type="ECO:0000256" key="5">
    <source>
        <dbReference type="ARBA" id="ARBA00022723"/>
    </source>
</evidence>
<dbReference type="InterPro" id="IPR017850">
    <property type="entry name" value="Alkaline_phosphatase_core_sf"/>
</dbReference>
<name>A0ABP1PK51_9HEXA</name>
<evidence type="ECO:0000256" key="11">
    <source>
        <dbReference type="SAM" id="MobiDB-lite"/>
    </source>
</evidence>
<dbReference type="EMBL" id="CAXLJM020000004">
    <property type="protein sequence ID" value="CAL8069781.1"/>
    <property type="molecule type" value="Genomic_DNA"/>
</dbReference>
<keyword evidence="8 10" id="KW-0460">Magnesium</keyword>
<keyword evidence="7 10" id="KW-0862">Zinc</keyword>
<dbReference type="PRINTS" id="PR00113">
    <property type="entry name" value="ALKPHPHTASE"/>
</dbReference>
<evidence type="ECO:0000313" key="13">
    <source>
        <dbReference type="Proteomes" id="UP001642540"/>
    </source>
</evidence>
<dbReference type="PANTHER" id="PTHR11596:SF91">
    <property type="entry name" value="ALKALINE PHOSPHATASE-RELATED"/>
    <property type="match status" value="1"/>
</dbReference>
<keyword evidence="13" id="KW-1185">Reference proteome</keyword>
<sequence length="713" mass="78926">MVVRKPPTSKVKVRNTVHFVRDLRCWGLKILVCCCFLLCDITSAATLPPPSVSPPNPDGSPTIPHTPIEIGSLSETVPNPLHNDDIVELVPVVSPSVITNVNNVPKEKALSSSPQVPPVNKRSAVFPHALMRNMTLTEAERMVSSTNNNLSTGTSGPGAEKIGQVLLDSNLLINEESSCRSEECFETGTQMPSMRRQIAEAILMSDIRNKKRRESVMHPPRNIERISPARRRQFEPAEYWKESALEALHTKLLQRPIEAVAKNIVMFLGDGMSIPTITAARILKGQKVDNLRFGEEGELHMDTLPYNGLSKTFCSDAQVADSACSATAYLCGVKANSGTIGLTPDVTKNNCTAQNNPAYQLSSILAWAQAAGKSTGIISTARITHASPAAAYSRVANRNWENDHEVKQDNNNPDECDDIAEQLILGDPGRNINVILGGGKLQFLPRSKRDPETGRKGYRTDRKNLIEIWKQEKFQTRHAYVEGKEELLHVDTSNVDYLLGLFAPSHMEYYHEQEKHDDPSLEEMTTVALEILSRNPNGFFLFVEGGRIDHAHHLNNGMRALWETIELDKAIKKADEMTDDRNTILLVTADHSHVFSIAGYPARGNPISGIAEMAQDNLPYTTLSYANGPAYKGFVNNRRYNISRDPLDDLKYRQVPNIPRKSETHGGDDVMMSASGPFAHLFTGVQQQNYIPHALAYAACIGPGPKFCDNVFY</sequence>
<evidence type="ECO:0000256" key="7">
    <source>
        <dbReference type="ARBA" id="ARBA00022833"/>
    </source>
</evidence>
<accession>A0ABP1PK51</accession>
<evidence type="ECO:0000256" key="8">
    <source>
        <dbReference type="ARBA" id="ARBA00022842"/>
    </source>
</evidence>
<evidence type="ECO:0000256" key="3">
    <source>
        <dbReference type="ARBA" id="ARBA00005984"/>
    </source>
</evidence>
<evidence type="ECO:0000256" key="1">
    <source>
        <dbReference type="ARBA" id="ARBA00001946"/>
    </source>
</evidence>
<dbReference type="PANTHER" id="PTHR11596">
    <property type="entry name" value="ALKALINE PHOSPHATASE"/>
    <property type="match status" value="1"/>
</dbReference>
<gene>
    <name evidence="12" type="ORF">ODALV1_LOCUS934</name>
</gene>
<comment type="cofactor">
    <cofactor evidence="1">
        <name>Mg(2+)</name>
        <dbReference type="ChEBI" id="CHEBI:18420"/>
    </cofactor>
</comment>
<dbReference type="CDD" id="cd16012">
    <property type="entry name" value="ALP"/>
    <property type="match status" value="1"/>
</dbReference>
<dbReference type="Proteomes" id="UP001642540">
    <property type="component" value="Unassembled WGS sequence"/>
</dbReference>
<evidence type="ECO:0000256" key="6">
    <source>
        <dbReference type="ARBA" id="ARBA00022801"/>
    </source>
</evidence>
<dbReference type="SUPFAM" id="SSF53649">
    <property type="entry name" value="Alkaline phosphatase-like"/>
    <property type="match status" value="1"/>
</dbReference>
<comment type="catalytic activity">
    <reaction evidence="10">
        <text>a phosphate monoester + H2O = an alcohol + phosphate</text>
        <dbReference type="Rhea" id="RHEA:15017"/>
        <dbReference type="ChEBI" id="CHEBI:15377"/>
        <dbReference type="ChEBI" id="CHEBI:30879"/>
        <dbReference type="ChEBI" id="CHEBI:43474"/>
        <dbReference type="ChEBI" id="CHEBI:67140"/>
        <dbReference type="EC" id="3.1.3.1"/>
    </reaction>
</comment>
<organism evidence="12 13">
    <name type="scientific">Orchesella dallaii</name>
    <dbReference type="NCBI Taxonomy" id="48710"/>
    <lineage>
        <taxon>Eukaryota</taxon>
        <taxon>Metazoa</taxon>
        <taxon>Ecdysozoa</taxon>
        <taxon>Arthropoda</taxon>
        <taxon>Hexapoda</taxon>
        <taxon>Collembola</taxon>
        <taxon>Entomobryomorpha</taxon>
        <taxon>Entomobryoidea</taxon>
        <taxon>Orchesellidae</taxon>
        <taxon>Orchesellinae</taxon>
        <taxon>Orchesella</taxon>
    </lineage>
</organism>
<protein>
    <recommendedName>
        <fullName evidence="4 10">Alkaline phosphatase</fullName>
        <ecNumber evidence="4 10">3.1.3.1</ecNumber>
    </recommendedName>
</protein>
<dbReference type="PROSITE" id="PS00123">
    <property type="entry name" value="ALKALINE_PHOSPHATASE"/>
    <property type="match status" value="1"/>
</dbReference>
<dbReference type="Pfam" id="PF00245">
    <property type="entry name" value="Alk_phosphatase"/>
    <property type="match status" value="1"/>
</dbReference>
<keyword evidence="6 10" id="KW-0378">Hydrolase</keyword>
<reference evidence="12 13" key="1">
    <citation type="submission" date="2024-08" db="EMBL/GenBank/DDBJ databases">
        <authorList>
            <person name="Cucini C."/>
            <person name="Frati F."/>
        </authorList>
    </citation>
    <scope>NUCLEOTIDE SEQUENCE [LARGE SCALE GENOMIC DNA]</scope>
</reference>
<feature type="region of interest" description="Disordered" evidence="11">
    <location>
        <begin position="50"/>
        <end position="75"/>
    </location>
</feature>
<evidence type="ECO:0000256" key="9">
    <source>
        <dbReference type="RuleBase" id="RU003946"/>
    </source>
</evidence>
<evidence type="ECO:0000256" key="4">
    <source>
        <dbReference type="ARBA" id="ARBA00012647"/>
    </source>
</evidence>